<protein>
    <submittedName>
        <fullName evidence="1">Uncharacterized protein</fullName>
    </submittedName>
</protein>
<sequence length="37" mass="4259">MEMLKHVNLTETNSTVGNVDVMYISEGDEYDKTTFDM</sequence>
<evidence type="ECO:0000313" key="1">
    <source>
        <dbReference type="EMBL" id="AFK89971.1"/>
    </source>
</evidence>
<dbReference type="EMBL" id="JQ418537">
    <property type="protein sequence ID" value="AFK89971.1"/>
    <property type="molecule type" value="Genomic_DNA"/>
</dbReference>
<reference evidence="1" key="1">
    <citation type="submission" date="2012-01" db="EMBL/GenBank/DDBJ databases">
        <authorList>
            <person name="Summers A.O."/>
            <person name="Wireman J."/>
        </authorList>
    </citation>
    <scope>NUCLEOTIDE SEQUENCE</scope>
    <source>
        <strain evidence="1">14</strain>
        <plasmid evidence="1">p14-95A</plasmid>
    </source>
</reference>
<name>I3W2Z4_9ENTR</name>
<proteinExistence type="predicted"/>
<accession>I3W2Z4</accession>
<dbReference type="AlphaFoldDB" id="I3W2Z4"/>
<organism evidence="1">
    <name type="scientific">Salmonella sp. 14</name>
    <dbReference type="NCBI Taxonomy" id="1179812"/>
    <lineage>
        <taxon>Bacteria</taxon>
        <taxon>Pseudomonadati</taxon>
        <taxon>Pseudomonadota</taxon>
        <taxon>Gammaproteobacteria</taxon>
        <taxon>Enterobacterales</taxon>
        <taxon>Enterobacteriaceae</taxon>
        <taxon>Salmonella</taxon>
    </lineage>
</organism>
<keyword evidence="1" id="KW-0614">Plasmid</keyword>
<geneLocation type="plasmid" evidence="1">
    <name>p14-95A</name>
</geneLocation>